<dbReference type="Proteomes" id="UP000801428">
    <property type="component" value="Unassembled WGS sequence"/>
</dbReference>
<feature type="compositionally biased region" description="Basic and acidic residues" evidence="1">
    <location>
        <begin position="231"/>
        <end position="241"/>
    </location>
</feature>
<feature type="compositionally biased region" description="Basic and acidic residues" evidence="1">
    <location>
        <begin position="18"/>
        <end position="33"/>
    </location>
</feature>
<proteinExistence type="predicted"/>
<feature type="compositionally biased region" description="Polar residues" evidence="1">
    <location>
        <begin position="54"/>
        <end position="68"/>
    </location>
</feature>
<keyword evidence="3" id="KW-1185">Reference proteome</keyword>
<dbReference type="EMBL" id="SWKU01000006">
    <property type="protein sequence ID" value="KAF3005660.1"/>
    <property type="molecule type" value="Genomic_DNA"/>
</dbReference>
<evidence type="ECO:0000256" key="1">
    <source>
        <dbReference type="SAM" id="MobiDB-lite"/>
    </source>
</evidence>
<accession>A0A9P4W8I1</accession>
<name>A0A9P4W8I1_CURKU</name>
<feature type="compositionally biased region" description="Acidic residues" evidence="1">
    <location>
        <begin position="7"/>
        <end position="17"/>
    </location>
</feature>
<organism evidence="2 3">
    <name type="scientific">Curvularia kusanoi</name>
    <name type="common">Cochliobolus kusanoi</name>
    <dbReference type="NCBI Taxonomy" id="90978"/>
    <lineage>
        <taxon>Eukaryota</taxon>
        <taxon>Fungi</taxon>
        <taxon>Dikarya</taxon>
        <taxon>Ascomycota</taxon>
        <taxon>Pezizomycotina</taxon>
        <taxon>Dothideomycetes</taxon>
        <taxon>Pleosporomycetidae</taxon>
        <taxon>Pleosporales</taxon>
        <taxon>Pleosporineae</taxon>
        <taxon>Pleosporaceae</taxon>
        <taxon>Curvularia</taxon>
    </lineage>
</organism>
<evidence type="ECO:0000313" key="2">
    <source>
        <dbReference type="EMBL" id="KAF3005660.1"/>
    </source>
</evidence>
<feature type="compositionally biased region" description="Basic residues" evidence="1">
    <location>
        <begin position="216"/>
        <end position="229"/>
    </location>
</feature>
<feature type="region of interest" description="Disordered" evidence="1">
    <location>
        <begin position="185"/>
        <end position="346"/>
    </location>
</feature>
<protein>
    <submittedName>
        <fullName evidence="2">Uncharacterized protein</fullName>
    </submittedName>
</protein>
<dbReference type="OrthoDB" id="5404794at2759"/>
<evidence type="ECO:0000313" key="3">
    <source>
        <dbReference type="Proteomes" id="UP000801428"/>
    </source>
</evidence>
<feature type="compositionally biased region" description="Basic and acidic residues" evidence="1">
    <location>
        <begin position="41"/>
        <end position="50"/>
    </location>
</feature>
<feature type="compositionally biased region" description="Polar residues" evidence="1">
    <location>
        <begin position="259"/>
        <end position="269"/>
    </location>
</feature>
<feature type="region of interest" description="Disordered" evidence="1">
    <location>
        <begin position="1"/>
        <end position="142"/>
    </location>
</feature>
<feature type="compositionally biased region" description="Basic and acidic residues" evidence="1">
    <location>
        <begin position="128"/>
        <end position="140"/>
    </location>
</feature>
<feature type="compositionally biased region" description="Basic and acidic residues" evidence="1">
    <location>
        <begin position="313"/>
        <end position="330"/>
    </location>
</feature>
<comment type="caution">
    <text evidence="2">The sequence shown here is derived from an EMBL/GenBank/DDBJ whole genome shotgun (WGS) entry which is preliminary data.</text>
</comment>
<sequence>MSRVIQDSDDELDDELEVDTHQSEKDASPKHSTSDASSTEALRRQIEAAHRAHLQSQFSVLGGNTSELHAQKRKLPDDFNSNSASTEDFKTAVATKTSDDDLAELEVPKEQVADDELLSHTSQLSQAGDERPGDDVDELKTNVNSKSYDAIATVGAPKTPGASVIVHSDMGKKSPSMVQVVIPAKSPNPVMDSKSKKAKLKSVASTEVTPEDIKVERKRGRGRPKKAAKASHVEEISHESDLQQSMQGHTVGATALSMEKTTQLDSVQSQEDKDLGNASTAKSREELQCSESEDTMTAEASTKATPEPATLPDRPEMEPITPERVKKPTPREQPSSNRAKVPYRVGLSKRARIAPLLRTVKK</sequence>
<reference evidence="2" key="1">
    <citation type="submission" date="2019-04" db="EMBL/GenBank/DDBJ databases">
        <title>Sequencing of skin fungus with MAO and IRED activity.</title>
        <authorList>
            <person name="Marsaioli A.J."/>
            <person name="Bonatto J.M.C."/>
            <person name="Reis Junior O."/>
        </authorList>
    </citation>
    <scope>NUCLEOTIDE SEQUENCE</scope>
    <source>
        <strain evidence="2">30M1</strain>
    </source>
</reference>
<dbReference type="AlphaFoldDB" id="A0A9P4W8I1"/>
<gene>
    <name evidence="2" type="ORF">E8E13_004063</name>
</gene>